<reference evidence="1" key="1">
    <citation type="submission" date="2019-10" db="EMBL/GenBank/DDBJ databases">
        <authorList>
            <consortium name="DOE Joint Genome Institute"/>
            <person name="Kuo A."/>
            <person name="Miyauchi S."/>
            <person name="Kiss E."/>
            <person name="Drula E."/>
            <person name="Kohler A."/>
            <person name="Sanchez-Garcia M."/>
            <person name="Andreopoulos B."/>
            <person name="Barry K.W."/>
            <person name="Bonito G."/>
            <person name="Buee M."/>
            <person name="Carver A."/>
            <person name="Chen C."/>
            <person name="Cichocki N."/>
            <person name="Clum A."/>
            <person name="Culley D."/>
            <person name="Crous P.W."/>
            <person name="Fauchery L."/>
            <person name="Girlanda M."/>
            <person name="Hayes R."/>
            <person name="Keri Z."/>
            <person name="LaButti K."/>
            <person name="Lipzen A."/>
            <person name="Lombard V."/>
            <person name="Magnuson J."/>
            <person name="Maillard F."/>
            <person name="Morin E."/>
            <person name="Murat C."/>
            <person name="Nolan M."/>
            <person name="Ohm R."/>
            <person name="Pangilinan J."/>
            <person name="Pereira M."/>
            <person name="Perotto S."/>
            <person name="Peter M."/>
            <person name="Riley R."/>
            <person name="Sitrit Y."/>
            <person name="Stielow B."/>
            <person name="Szollosi G."/>
            <person name="Zifcakova L."/>
            <person name="Stursova M."/>
            <person name="Spatafora J.W."/>
            <person name="Tedersoo L."/>
            <person name="Vaario L.-M."/>
            <person name="Yamada A."/>
            <person name="Yan M."/>
            <person name="Wang P."/>
            <person name="Xu J."/>
            <person name="Bruns T."/>
            <person name="Baldrian P."/>
            <person name="Vilgalys R."/>
            <person name="Henrissat B."/>
            <person name="Grigoriev I.V."/>
            <person name="Hibbett D."/>
            <person name="Nagy L.G."/>
            <person name="Martin F.M."/>
        </authorList>
    </citation>
    <scope>NUCLEOTIDE SEQUENCE</scope>
    <source>
        <strain evidence="1">Prilba</strain>
    </source>
</reference>
<gene>
    <name evidence="1" type="ORF">DFH94DRAFT_626475</name>
</gene>
<organism evidence="1 2">
    <name type="scientific">Russula ochroleuca</name>
    <dbReference type="NCBI Taxonomy" id="152965"/>
    <lineage>
        <taxon>Eukaryota</taxon>
        <taxon>Fungi</taxon>
        <taxon>Dikarya</taxon>
        <taxon>Basidiomycota</taxon>
        <taxon>Agaricomycotina</taxon>
        <taxon>Agaricomycetes</taxon>
        <taxon>Russulales</taxon>
        <taxon>Russulaceae</taxon>
        <taxon>Russula</taxon>
    </lineage>
</organism>
<dbReference type="Proteomes" id="UP000759537">
    <property type="component" value="Unassembled WGS sequence"/>
</dbReference>
<name>A0A9P5N1D5_9AGAM</name>
<keyword evidence="1" id="KW-0378">Hydrolase</keyword>
<comment type="caution">
    <text evidence="1">The sequence shown here is derived from an EMBL/GenBank/DDBJ whole genome shotgun (WGS) entry which is preliminary data.</text>
</comment>
<protein>
    <submittedName>
        <fullName evidence="1">P-loop containing nucleoside triphosphate hydrolase protein</fullName>
    </submittedName>
</protein>
<evidence type="ECO:0000313" key="2">
    <source>
        <dbReference type="Proteomes" id="UP000759537"/>
    </source>
</evidence>
<dbReference type="OrthoDB" id="347435at2759"/>
<dbReference type="Gene3D" id="3.40.50.300">
    <property type="entry name" value="P-loop containing nucleotide triphosphate hydrolases"/>
    <property type="match status" value="1"/>
</dbReference>
<keyword evidence="2" id="KW-1185">Reference proteome</keyword>
<accession>A0A9P5N1D5</accession>
<dbReference type="GO" id="GO:0016787">
    <property type="term" value="F:hydrolase activity"/>
    <property type="evidence" value="ECO:0007669"/>
    <property type="project" value="UniProtKB-KW"/>
</dbReference>
<dbReference type="SUPFAM" id="SSF52540">
    <property type="entry name" value="P-loop containing nucleoside triphosphate hydrolases"/>
    <property type="match status" value="1"/>
</dbReference>
<dbReference type="PANTHER" id="PTHR10285">
    <property type="entry name" value="URIDINE KINASE"/>
    <property type="match status" value="1"/>
</dbReference>
<dbReference type="EMBL" id="WHVB01000004">
    <property type="protein sequence ID" value="KAF8483779.1"/>
    <property type="molecule type" value="Genomic_DNA"/>
</dbReference>
<proteinExistence type="predicted"/>
<reference evidence="1" key="2">
    <citation type="journal article" date="2020" name="Nat. Commun.">
        <title>Large-scale genome sequencing of mycorrhizal fungi provides insights into the early evolution of symbiotic traits.</title>
        <authorList>
            <person name="Miyauchi S."/>
            <person name="Kiss E."/>
            <person name="Kuo A."/>
            <person name="Drula E."/>
            <person name="Kohler A."/>
            <person name="Sanchez-Garcia M."/>
            <person name="Morin E."/>
            <person name="Andreopoulos B."/>
            <person name="Barry K.W."/>
            <person name="Bonito G."/>
            <person name="Buee M."/>
            <person name="Carver A."/>
            <person name="Chen C."/>
            <person name="Cichocki N."/>
            <person name="Clum A."/>
            <person name="Culley D."/>
            <person name="Crous P.W."/>
            <person name="Fauchery L."/>
            <person name="Girlanda M."/>
            <person name="Hayes R.D."/>
            <person name="Keri Z."/>
            <person name="LaButti K."/>
            <person name="Lipzen A."/>
            <person name="Lombard V."/>
            <person name="Magnuson J."/>
            <person name="Maillard F."/>
            <person name="Murat C."/>
            <person name="Nolan M."/>
            <person name="Ohm R.A."/>
            <person name="Pangilinan J."/>
            <person name="Pereira M.F."/>
            <person name="Perotto S."/>
            <person name="Peter M."/>
            <person name="Pfister S."/>
            <person name="Riley R."/>
            <person name="Sitrit Y."/>
            <person name="Stielow J.B."/>
            <person name="Szollosi G."/>
            <person name="Zifcakova L."/>
            <person name="Stursova M."/>
            <person name="Spatafora J.W."/>
            <person name="Tedersoo L."/>
            <person name="Vaario L.M."/>
            <person name="Yamada A."/>
            <person name="Yan M."/>
            <person name="Wang P."/>
            <person name="Xu J."/>
            <person name="Bruns T."/>
            <person name="Baldrian P."/>
            <person name="Vilgalys R."/>
            <person name="Dunand C."/>
            <person name="Henrissat B."/>
            <person name="Grigoriev I.V."/>
            <person name="Hibbett D."/>
            <person name="Nagy L.G."/>
            <person name="Martin F.M."/>
        </authorList>
    </citation>
    <scope>NUCLEOTIDE SEQUENCE</scope>
    <source>
        <strain evidence="1">Prilba</strain>
    </source>
</reference>
<evidence type="ECO:0000313" key="1">
    <source>
        <dbReference type="EMBL" id="KAF8483779.1"/>
    </source>
</evidence>
<dbReference type="AlphaFoldDB" id="A0A9P5N1D5"/>
<sequence>MRGSKAFETSAFIIFSHINIHTSRSPDYPLFVALQGPQGSGKTSLLERVKEMLAQNDEDHTPHRVATLSIDDLYLPHAQLKALASAHPDNPFLRGRGLPGTHDIPLGRSLLRSLKDINRSRANSICIPRFDKSLFDGEGDRLPESEWTEVQGPLDVVLLEGWCVGFYPQSRQYIEERFIDVPSVLDGTLDTSAYSLEHILDMNRRAAEYTQWWDLFDICLQISPQDTAPYVPIYKWRLQQEHEMKAKNGGQGMTDEQVKTFVDRYIPGYHFLVQGVTTGGYEQQTGSRLIPPWMQDEPTPPSFKNPPARCLRITIDENRRPRKVEYCRRQ</sequence>
<dbReference type="InterPro" id="IPR027417">
    <property type="entry name" value="P-loop_NTPase"/>
</dbReference>